<evidence type="ECO:0000313" key="3">
    <source>
        <dbReference type="EMBL" id="CUP80302.1"/>
    </source>
</evidence>
<organism evidence="3 4">
    <name type="scientific">Bacteroides thetaiotaomicron</name>
    <dbReference type="NCBI Taxonomy" id="818"/>
    <lineage>
        <taxon>Bacteria</taxon>
        <taxon>Pseudomonadati</taxon>
        <taxon>Bacteroidota</taxon>
        <taxon>Bacteroidia</taxon>
        <taxon>Bacteroidales</taxon>
        <taxon>Bacteroidaceae</taxon>
        <taxon>Bacteroides</taxon>
    </lineage>
</organism>
<evidence type="ECO:0000256" key="2">
    <source>
        <dbReference type="SAM" id="SignalP"/>
    </source>
</evidence>
<feature type="chain" id="PRO_5008031450" evidence="2">
    <location>
        <begin position="20"/>
        <end position="693"/>
    </location>
</feature>
<reference evidence="3 4" key="1">
    <citation type="submission" date="2015-09" db="EMBL/GenBank/DDBJ databases">
        <authorList>
            <consortium name="Pathogen Informatics"/>
        </authorList>
    </citation>
    <scope>NUCLEOTIDE SEQUENCE [LARGE SCALE GENOMIC DNA]</scope>
    <source>
        <strain evidence="3 4">2789STDY5834899</strain>
    </source>
</reference>
<dbReference type="RefSeq" id="WP_055300356.1">
    <property type="nucleotide sequence ID" value="NZ_CZAP01000013.1"/>
</dbReference>
<keyword evidence="1" id="KW-0119">Carbohydrate metabolism</keyword>
<dbReference type="AlphaFoldDB" id="A0A174R480"/>
<name>A0A174R480_BACT4</name>
<dbReference type="PANTHER" id="PTHR31268">
    <property type="match status" value="1"/>
</dbReference>
<dbReference type="Gene3D" id="3.20.20.70">
    <property type="entry name" value="Aldolase class I"/>
    <property type="match status" value="1"/>
</dbReference>
<keyword evidence="2" id="KW-0732">Signal</keyword>
<proteinExistence type="predicted"/>
<dbReference type="SUPFAM" id="SSF51445">
    <property type="entry name" value="(Trans)glycosidases"/>
    <property type="match status" value="1"/>
</dbReference>
<dbReference type="InterPro" id="IPR008811">
    <property type="entry name" value="Glycosyl_hydrolases_36"/>
</dbReference>
<protein>
    <submittedName>
        <fullName evidence="3">Alpha-galactosidase</fullName>
    </submittedName>
</protein>
<feature type="signal peptide" evidence="2">
    <location>
        <begin position="1"/>
        <end position="19"/>
    </location>
</feature>
<dbReference type="EMBL" id="CZAP01000013">
    <property type="protein sequence ID" value="CUP80302.1"/>
    <property type="molecule type" value="Genomic_DNA"/>
</dbReference>
<sequence>MKRIIHICLWLLTGIFAEASLSAQNPFIYHKGKTYKDVAAYRMEEIIDLNTHTPSTPILYEQQVPEHQSTLSYKVALPLYVRGIFFSRDSRPGDYQWPNNTNRLLPWMFNRLEDLTRSDYAGIPSNALPSASGDALLLELADGEYLFAKAIAGSNSLSWFQVNQDGTLTLYVSTLGEDALTGRLPLLIFRKSSSIYHVFSDAYDSLIADKAVSALRKRADKEYFNAFDYLGWCTWEHYHYDIDETKILNDIDAIEASGIPVRYVLIDDGHIANKNRQLTSLVPDKKRFPNGWSRIMKRKQSDKIRWMGLWYSLSGYWMGISAENDFPLEIRQVLHSYNGSLLPGTSTEKIETWYEYYVRTMKEYGFDFLKIDNQSFTLPLYMGGTQVIRQAKDCNLALEHQTHRMQMGLMNCMAQNVLNIDHTLYSSVTRASIDYKKYDENMAKSHLFQSYTNTLILGQTVWPDHDMFHSCDTVCGSLMARSKAVSGGPVYLSDSPSEFIADNIRPLIDETGKIFRPAAPAVPTPESILTNPLQSGKAYRVYAPTGDEALSVICYNLNTSPAYREVESFVKREDYLLRESTGKSADSSCDSILTFNWEKQSAEVLNTSERKIKLSGFTDSLFHLCPIRKGWAVIGIQEKYLSPATVQILKRTTDKLILDVHCTGTLRIWADSHGKQELRSIPIKKAGRIEIKK</sequence>
<accession>A0A174R480</accession>
<evidence type="ECO:0000313" key="4">
    <source>
        <dbReference type="Proteomes" id="UP000095576"/>
    </source>
</evidence>
<gene>
    <name evidence="3" type="ORF">ERS852511_03261</name>
</gene>
<dbReference type="Pfam" id="PF05691">
    <property type="entry name" value="Raffinose_syn"/>
    <property type="match status" value="2"/>
</dbReference>
<dbReference type="InterPro" id="IPR017853">
    <property type="entry name" value="GH"/>
</dbReference>
<dbReference type="Proteomes" id="UP000095576">
    <property type="component" value="Unassembled WGS sequence"/>
</dbReference>
<evidence type="ECO:0000256" key="1">
    <source>
        <dbReference type="ARBA" id="ARBA00023277"/>
    </source>
</evidence>
<dbReference type="PANTHER" id="PTHR31268:SF32">
    <property type="entry name" value="GALACTINOL--SUCROSE GALACTOSYLTRANSFERASE 2-RELATED"/>
    <property type="match status" value="1"/>
</dbReference>
<dbReference type="InterPro" id="IPR013785">
    <property type="entry name" value="Aldolase_TIM"/>
</dbReference>